<accession>A0A951QSJ2</accession>
<evidence type="ECO:0000256" key="1">
    <source>
        <dbReference type="ARBA" id="ARBA00007831"/>
    </source>
</evidence>
<gene>
    <name evidence="4" type="ORF">KME60_28890</name>
</gene>
<dbReference type="InterPro" id="IPR037104">
    <property type="entry name" value="Annexin_sf"/>
</dbReference>
<proteinExistence type="inferred from homology"/>
<dbReference type="InterPro" id="IPR018502">
    <property type="entry name" value="Annexin_repeat"/>
</dbReference>
<dbReference type="PRINTS" id="PR00196">
    <property type="entry name" value="ANNEXIN"/>
</dbReference>
<dbReference type="Pfam" id="PF00191">
    <property type="entry name" value="Annexin"/>
    <property type="match status" value="3"/>
</dbReference>
<dbReference type="GO" id="GO:0005886">
    <property type="term" value="C:plasma membrane"/>
    <property type="evidence" value="ECO:0007669"/>
    <property type="project" value="TreeGrafter"/>
</dbReference>
<feature type="region of interest" description="Disordered" evidence="3">
    <location>
        <begin position="884"/>
        <end position="990"/>
    </location>
</feature>
<keyword evidence="2" id="KW-0677">Repeat</keyword>
<reference evidence="4" key="2">
    <citation type="journal article" date="2022" name="Microbiol. Resour. Announc.">
        <title>Metagenome Sequencing to Explore Phylogenomics of Terrestrial Cyanobacteria.</title>
        <authorList>
            <person name="Ward R.D."/>
            <person name="Stajich J.E."/>
            <person name="Johansen J.R."/>
            <person name="Huntemann M."/>
            <person name="Clum A."/>
            <person name="Foster B."/>
            <person name="Foster B."/>
            <person name="Roux S."/>
            <person name="Palaniappan K."/>
            <person name="Varghese N."/>
            <person name="Mukherjee S."/>
            <person name="Reddy T.B.K."/>
            <person name="Daum C."/>
            <person name="Copeland A."/>
            <person name="Chen I.A."/>
            <person name="Ivanova N.N."/>
            <person name="Kyrpides N.C."/>
            <person name="Shapiro N."/>
            <person name="Eloe-Fadrosh E.A."/>
            <person name="Pietrasiak N."/>
        </authorList>
    </citation>
    <scope>NUCLEOTIDE SEQUENCE</scope>
    <source>
        <strain evidence="4">GSE-NOS-MK-12-04C</strain>
    </source>
</reference>
<name>A0A951QSJ2_9CYAN</name>
<dbReference type="Gene3D" id="1.10.220.10">
    <property type="entry name" value="Annexin"/>
    <property type="match status" value="4"/>
</dbReference>
<dbReference type="SUPFAM" id="SSF47874">
    <property type="entry name" value="Annexin"/>
    <property type="match status" value="2"/>
</dbReference>
<dbReference type="GO" id="GO:0005737">
    <property type="term" value="C:cytoplasm"/>
    <property type="evidence" value="ECO:0007669"/>
    <property type="project" value="TreeGrafter"/>
</dbReference>
<dbReference type="FunFam" id="1.10.220.10:FF:000005">
    <property type="entry name" value="Annexin"/>
    <property type="match status" value="1"/>
</dbReference>
<sequence>MPDSEPLRPLGERLKIQRPKGVTHTYTQPNLAQLIPGLPAVQAQTPTGQLSHDISRISLRPQAKLAVNNPEDQYESTQGFTYNSDFFFDAGKLLANNQLTAHQLTHLQQQTGGNQDRRTPCISSVNNQILQRQDVDNPEQTANQQPNQQLDLAKINADADALFKAVDGWGTDEDTILKILASKTPAEIAAIKQAYTDHYGRNLDKDLVWEMSGDDLKEAQAKLSGDKVQGTIEALNNSIGFFNDDEAKIEETLSALSPEDLKQLKQIAQKDPAVKAKLDNVLDHLGGEDKEVTEALLEGDKEKAAATRIAEAIEGLGTDEKAVYKYLEGKNPQEIENIKKAYQEKTGRTLAADIEDDFSDAQKDQADALLAGDKAAAAAARIKEAADGLGTDEKGIYDQLKGKSKQERDAIIKAYEEHYGKGSFDAMLADELSDDDLKQAQQYKDKGELDPGFALNLAMSSLGTDEDLIKETLKGKSKEEIKAIKEAYTKETGKNLDIELESELDGRDAFEVGQMLKGKPQTSKEYYDQAMERYEFERGKGSTWFSRGVMDASEAIGMHSKSEMLEYQTQRLQEMFDENGNLKPEFKDKEEEVKRIAGYQETDATNYKDAKESVGKAVTTAGTIAVAALATICTKGAASPWLVAVISGALAGGTNMALRYGMQGDAYGGEDIAIDAVVATLASALGGFLADKAQFMTKLDDILKSLGEGAAKKAVQEALRGTVSPDVLKEIFNDTQWRKGVEYYLLNVVTVAGVSAIKGAASGGMEDPLKSKSSLLFGTASGISGGIIDEGVSGIKGEYKGRIEDLLGRLAVAGVSKAAEEQAKTSASDLKLRLIAKQAVSATAANDDMSTAYHIIDKNTVDLSVEEKQKLMRMVLEEALNNPDMSASKTTDKLNNPPEVISEEQSQKIPGTNTIPQPETVITEPRKVAENLPVPQTEHLTEKKVEDVVNTGKTESDSENDNSENRLPKSEEKSNLNKGEVVNVKEEVEKASSPEPSFLFRADDDYKMGNPVGFELDSEDAQQVNIKSPLEHVLDKESGDTSIYVSFSTAIRMPGGGGAIKFTKKNKMLKVASEALKQLEAEGKIKIYTPEQVAELIRQNPKKKISKQANNVKAAMEKNGEILIEGQIPGEFIVPAK</sequence>
<feature type="compositionally biased region" description="Basic and acidic residues" evidence="3">
    <location>
        <begin position="963"/>
        <end position="975"/>
    </location>
</feature>
<evidence type="ECO:0000256" key="2">
    <source>
        <dbReference type="ARBA" id="ARBA00022737"/>
    </source>
</evidence>
<organism evidence="4 5">
    <name type="scientific">Cyanomargarita calcarea GSE-NOS-MK-12-04C</name>
    <dbReference type="NCBI Taxonomy" id="2839659"/>
    <lineage>
        <taxon>Bacteria</taxon>
        <taxon>Bacillati</taxon>
        <taxon>Cyanobacteriota</taxon>
        <taxon>Cyanophyceae</taxon>
        <taxon>Nostocales</taxon>
        <taxon>Cyanomargaritaceae</taxon>
        <taxon>Cyanomargarita</taxon>
    </lineage>
</organism>
<dbReference type="PROSITE" id="PS51897">
    <property type="entry name" value="ANNEXIN_2"/>
    <property type="match status" value="1"/>
</dbReference>
<feature type="compositionally biased region" description="Polar residues" evidence="3">
    <location>
        <begin position="903"/>
        <end position="917"/>
    </location>
</feature>
<dbReference type="PANTHER" id="PTHR10502">
    <property type="entry name" value="ANNEXIN"/>
    <property type="match status" value="1"/>
</dbReference>
<evidence type="ECO:0000313" key="5">
    <source>
        <dbReference type="Proteomes" id="UP000729701"/>
    </source>
</evidence>
<dbReference type="PANTHER" id="PTHR10502:SF102">
    <property type="entry name" value="ANNEXIN B11"/>
    <property type="match status" value="1"/>
</dbReference>
<dbReference type="InterPro" id="IPR001464">
    <property type="entry name" value="Annexin"/>
</dbReference>
<dbReference type="AlphaFoldDB" id="A0A951QSJ2"/>
<protein>
    <recommendedName>
        <fullName evidence="6">Annexin</fullName>
    </recommendedName>
</protein>
<comment type="caution">
    <text evidence="4">The sequence shown here is derived from an EMBL/GenBank/DDBJ whole genome shotgun (WGS) entry which is preliminary data.</text>
</comment>
<dbReference type="EMBL" id="JAHHGZ010000043">
    <property type="protein sequence ID" value="MBW4671330.1"/>
    <property type="molecule type" value="Genomic_DNA"/>
</dbReference>
<evidence type="ECO:0000256" key="3">
    <source>
        <dbReference type="SAM" id="MobiDB-lite"/>
    </source>
</evidence>
<evidence type="ECO:0008006" key="6">
    <source>
        <dbReference type="Google" id="ProtNLM"/>
    </source>
</evidence>
<dbReference type="GO" id="GO:0001786">
    <property type="term" value="F:phosphatidylserine binding"/>
    <property type="evidence" value="ECO:0007669"/>
    <property type="project" value="TreeGrafter"/>
</dbReference>
<dbReference type="Proteomes" id="UP000729701">
    <property type="component" value="Unassembled WGS sequence"/>
</dbReference>
<dbReference type="GO" id="GO:0005544">
    <property type="term" value="F:calcium-dependent phospholipid binding"/>
    <property type="evidence" value="ECO:0007669"/>
    <property type="project" value="InterPro"/>
</dbReference>
<evidence type="ECO:0000313" key="4">
    <source>
        <dbReference type="EMBL" id="MBW4671330.1"/>
    </source>
</evidence>
<dbReference type="SMART" id="SM00335">
    <property type="entry name" value="ANX"/>
    <property type="match status" value="3"/>
</dbReference>
<reference evidence="4" key="1">
    <citation type="submission" date="2021-05" db="EMBL/GenBank/DDBJ databases">
        <authorList>
            <person name="Pietrasiak N."/>
            <person name="Ward R."/>
            <person name="Stajich J.E."/>
            <person name="Kurbessoian T."/>
        </authorList>
    </citation>
    <scope>NUCLEOTIDE SEQUENCE</scope>
    <source>
        <strain evidence="4">GSE-NOS-MK-12-04C</strain>
    </source>
</reference>
<dbReference type="GO" id="GO:0005509">
    <property type="term" value="F:calcium ion binding"/>
    <property type="evidence" value="ECO:0007669"/>
    <property type="project" value="InterPro"/>
</dbReference>
<comment type="similarity">
    <text evidence="1">Belongs to the annexin family.</text>
</comment>